<gene>
    <name evidence="7" type="ORF">FANTH_9399</name>
</gene>
<keyword evidence="8" id="KW-1185">Reference proteome</keyword>
<dbReference type="PRINTS" id="PR00404">
    <property type="entry name" value="MADSDOMAIN"/>
</dbReference>
<dbReference type="InterPro" id="IPR033897">
    <property type="entry name" value="SRF-like_MADS-box"/>
</dbReference>
<accession>A0A8H4Z6W1</accession>
<evidence type="ECO:0000256" key="1">
    <source>
        <dbReference type="ARBA" id="ARBA00004123"/>
    </source>
</evidence>
<dbReference type="SUPFAM" id="SSF55455">
    <property type="entry name" value="SRF-like"/>
    <property type="match status" value="1"/>
</dbReference>
<evidence type="ECO:0000256" key="5">
    <source>
        <dbReference type="ARBA" id="ARBA00023242"/>
    </source>
</evidence>
<dbReference type="GO" id="GO:0005634">
    <property type="term" value="C:nucleus"/>
    <property type="evidence" value="ECO:0007669"/>
    <property type="project" value="UniProtKB-SubCell"/>
</dbReference>
<evidence type="ECO:0000313" key="7">
    <source>
        <dbReference type="EMBL" id="KAF5240878.1"/>
    </source>
</evidence>
<dbReference type="AlphaFoldDB" id="A0A8H4Z6W1"/>
<dbReference type="GO" id="GO:0046983">
    <property type="term" value="F:protein dimerization activity"/>
    <property type="evidence" value="ECO:0007669"/>
    <property type="project" value="InterPro"/>
</dbReference>
<evidence type="ECO:0000256" key="3">
    <source>
        <dbReference type="ARBA" id="ARBA00023125"/>
    </source>
</evidence>
<sequence length="209" mass="22904">MGRRRIEIKKIPRESARRTTFNKRKQGLFKKAYELSVLTGCDLTVTVTNEQGVTSVFDASDLSSFTSTAEAPESRGKSQESALPAEVSLSTAVMLPEASLSPPAELELSVGSKPGTPVLQSVEDPSWDFKGSMELIPATDFTCMQTWDGTLANDCMYLGDSLPSMLVPPPAFDSNFSDPYGLSLYPSFPYFTNEFGWFTESPLQMPLLC</sequence>
<dbReference type="EMBL" id="JABEVY010000241">
    <property type="protein sequence ID" value="KAF5240878.1"/>
    <property type="molecule type" value="Genomic_DNA"/>
</dbReference>
<keyword evidence="4" id="KW-0804">Transcription</keyword>
<dbReference type="Gene3D" id="3.40.1810.10">
    <property type="entry name" value="Transcription factor, MADS-box"/>
    <property type="match status" value="1"/>
</dbReference>
<keyword evidence="2" id="KW-0805">Transcription regulation</keyword>
<dbReference type="SMART" id="SM00432">
    <property type="entry name" value="MADS"/>
    <property type="match status" value="1"/>
</dbReference>
<dbReference type="InterPro" id="IPR002100">
    <property type="entry name" value="TF_MADSbox"/>
</dbReference>
<dbReference type="CDD" id="cd00266">
    <property type="entry name" value="MADS_SRF_like"/>
    <property type="match status" value="1"/>
</dbReference>
<dbReference type="GO" id="GO:0000978">
    <property type="term" value="F:RNA polymerase II cis-regulatory region sequence-specific DNA binding"/>
    <property type="evidence" value="ECO:0007669"/>
    <property type="project" value="TreeGrafter"/>
</dbReference>
<dbReference type="PROSITE" id="PS50066">
    <property type="entry name" value="MADS_BOX_2"/>
    <property type="match status" value="1"/>
</dbReference>
<reference evidence="7 8" key="1">
    <citation type="journal article" date="2020" name="BMC Genomics">
        <title>Correction to: Identification and distribution of gene clusters required for synthesis of sphingolipid metabolism inhibitors in diverse species of the filamentous fungus Fusarium.</title>
        <authorList>
            <person name="Kim H.S."/>
            <person name="Lohmar J.M."/>
            <person name="Busman M."/>
            <person name="Brown D.W."/>
            <person name="Naumann T.A."/>
            <person name="Divon H.H."/>
            <person name="Lysoe E."/>
            <person name="Uhlig S."/>
            <person name="Proctor R.H."/>
        </authorList>
    </citation>
    <scope>NUCLEOTIDE SEQUENCE [LARGE SCALE GENOMIC DNA]</scope>
    <source>
        <strain evidence="7 8">NRRL 25214</strain>
    </source>
</reference>
<evidence type="ECO:0000259" key="6">
    <source>
        <dbReference type="PROSITE" id="PS50066"/>
    </source>
</evidence>
<dbReference type="Proteomes" id="UP000573603">
    <property type="component" value="Unassembled WGS sequence"/>
</dbReference>
<dbReference type="PANTHER" id="PTHR11945:SF534">
    <property type="entry name" value="MYOCYTE-SPECIFIC ENHANCER FACTOR 2"/>
    <property type="match status" value="1"/>
</dbReference>
<proteinExistence type="predicted"/>
<name>A0A8H4Z6W1_9HYPO</name>
<organism evidence="7 8">
    <name type="scientific">Fusarium anthophilum</name>
    <dbReference type="NCBI Taxonomy" id="48485"/>
    <lineage>
        <taxon>Eukaryota</taxon>
        <taxon>Fungi</taxon>
        <taxon>Dikarya</taxon>
        <taxon>Ascomycota</taxon>
        <taxon>Pezizomycotina</taxon>
        <taxon>Sordariomycetes</taxon>
        <taxon>Hypocreomycetidae</taxon>
        <taxon>Hypocreales</taxon>
        <taxon>Nectriaceae</taxon>
        <taxon>Fusarium</taxon>
        <taxon>Fusarium fujikuroi species complex</taxon>
    </lineage>
</organism>
<dbReference type="InterPro" id="IPR036879">
    <property type="entry name" value="TF_MADSbox_sf"/>
</dbReference>
<dbReference type="Pfam" id="PF00319">
    <property type="entry name" value="SRF-TF"/>
    <property type="match status" value="1"/>
</dbReference>
<evidence type="ECO:0000256" key="4">
    <source>
        <dbReference type="ARBA" id="ARBA00023163"/>
    </source>
</evidence>
<evidence type="ECO:0000256" key="2">
    <source>
        <dbReference type="ARBA" id="ARBA00023015"/>
    </source>
</evidence>
<protein>
    <recommendedName>
        <fullName evidence="6">MADS-box domain-containing protein</fullName>
    </recommendedName>
</protein>
<comment type="caution">
    <text evidence="7">The sequence shown here is derived from an EMBL/GenBank/DDBJ whole genome shotgun (WGS) entry which is preliminary data.</text>
</comment>
<dbReference type="PANTHER" id="PTHR11945">
    <property type="entry name" value="MADS BOX PROTEIN"/>
    <property type="match status" value="1"/>
</dbReference>
<feature type="domain" description="MADS-box" evidence="6">
    <location>
        <begin position="1"/>
        <end position="61"/>
    </location>
</feature>
<dbReference type="GO" id="GO:0045944">
    <property type="term" value="P:positive regulation of transcription by RNA polymerase II"/>
    <property type="evidence" value="ECO:0007669"/>
    <property type="project" value="InterPro"/>
</dbReference>
<keyword evidence="5" id="KW-0539">Nucleus</keyword>
<dbReference type="GO" id="GO:0000981">
    <property type="term" value="F:DNA-binding transcription factor activity, RNA polymerase II-specific"/>
    <property type="evidence" value="ECO:0007669"/>
    <property type="project" value="InterPro"/>
</dbReference>
<evidence type="ECO:0000313" key="8">
    <source>
        <dbReference type="Proteomes" id="UP000573603"/>
    </source>
</evidence>
<keyword evidence="3" id="KW-0238">DNA-binding</keyword>
<comment type="subcellular location">
    <subcellularLocation>
        <location evidence="1">Nucleus</location>
    </subcellularLocation>
</comment>